<dbReference type="EnsemblPlants" id="AVESA.00010b.r2.1CG0081990.1">
    <property type="protein sequence ID" value="AVESA.00010b.r2.1CG0081990.1.CDS"/>
    <property type="gene ID" value="AVESA.00010b.r2.1CG0081990"/>
</dbReference>
<accession>A0ACD5TLV1</accession>
<reference evidence="1" key="2">
    <citation type="submission" date="2025-09" db="UniProtKB">
        <authorList>
            <consortium name="EnsemblPlants"/>
        </authorList>
    </citation>
    <scope>IDENTIFICATION</scope>
</reference>
<organism evidence="1 2">
    <name type="scientific">Avena sativa</name>
    <name type="common">Oat</name>
    <dbReference type="NCBI Taxonomy" id="4498"/>
    <lineage>
        <taxon>Eukaryota</taxon>
        <taxon>Viridiplantae</taxon>
        <taxon>Streptophyta</taxon>
        <taxon>Embryophyta</taxon>
        <taxon>Tracheophyta</taxon>
        <taxon>Spermatophyta</taxon>
        <taxon>Magnoliopsida</taxon>
        <taxon>Liliopsida</taxon>
        <taxon>Poales</taxon>
        <taxon>Poaceae</taxon>
        <taxon>BOP clade</taxon>
        <taxon>Pooideae</taxon>
        <taxon>Poodae</taxon>
        <taxon>Poeae</taxon>
        <taxon>Poeae Chloroplast Group 1 (Aveneae type)</taxon>
        <taxon>Aveninae</taxon>
        <taxon>Avena</taxon>
    </lineage>
</organism>
<name>A0ACD5TLV1_AVESA</name>
<evidence type="ECO:0000313" key="1">
    <source>
        <dbReference type="EnsemblPlants" id="AVESA.00010b.r2.1CG0081990.1.CDS"/>
    </source>
</evidence>
<reference evidence="1" key="1">
    <citation type="submission" date="2021-05" db="EMBL/GenBank/DDBJ databases">
        <authorList>
            <person name="Scholz U."/>
            <person name="Mascher M."/>
            <person name="Fiebig A."/>
        </authorList>
    </citation>
    <scope>NUCLEOTIDE SEQUENCE [LARGE SCALE GENOMIC DNA]</scope>
</reference>
<sequence>MEVLMAVMTGIMRSISDSLKETYDRLKGVTYKDVRFLKELRSMQAVVSMAGGMPLDDLDLQDKIWADELRENLYDTEDILANIMVHADGTENTRCFKGLRTNITNLFSKDKTPYQIAAATKEMKTTVERTADRRARYKVSRVRPPAQSTRLIHNRMALYNEFTDLVGIDGAMDDLTKSLGMNERDGVSNKQLKIVSLSGIGGVGKTTLAGQVFQKLKSQFDFTAFVPLSPNSDMRVVCHDMLREVHEGKYDDSSLDQTKIISKLHEFLQNKRYFIVIDDISEKESWLTIKHAMVDNNLGSIIITTTRNFDVAKEVGGAYELKPLSTYDSKMLFYRSIYREKCPRDKFIEVSSDDEFTEVSLADEFTEVSNKILTKCGGLPVAITSIARLLIPELTEENWDKVCKLIESGLDGNDGWASLRSVLLSGYYNLPSNLRSCLLYISIFPRDCNIRRNRLVWRWIGEGFVQEQEGTSLFELGQRYFDQLLNTSLIEEVYLNDGDGMVKYCRVHDVVFWLICSLASEENFVTIFHGTQHTSSQHKVRRLSIQCSELEHTSLQNMRMSQVRSVTVFGPGINLVLPFSSFGVLRVVDFEGCDLKGSRELEHLGKLLHLRYLGLRDTRIPKLPKEIGSLRLLQMLDLFGTQMENLPSTVTLLRKLMCLYVERETRLPDGMGDLACLEELSKVSISIDFVKSLRNLTEMRVLGIVWQKIDETLEKVLMMTLGCLPKMRTLEIYALSGSSVSELQRFVTYIEGNLPQVTVNLCSANASACDVEVATNIHPILSTTDMSNDTDEIQSCDGAENISTVAQEIEECFTLPDTIESLKGCHLHV</sequence>
<proteinExistence type="predicted"/>
<evidence type="ECO:0000313" key="2">
    <source>
        <dbReference type="Proteomes" id="UP001732700"/>
    </source>
</evidence>
<dbReference type="Proteomes" id="UP001732700">
    <property type="component" value="Chromosome 1C"/>
</dbReference>
<protein>
    <submittedName>
        <fullName evidence="1">Uncharacterized protein</fullName>
    </submittedName>
</protein>
<keyword evidence="2" id="KW-1185">Reference proteome</keyword>